<keyword evidence="4" id="KW-0472">Membrane</keyword>
<dbReference type="PANTHER" id="PTHR44227:SF3">
    <property type="entry name" value="PROTEIN O-MANNOSYL-TRANSFERASE TMTC4"/>
    <property type="match status" value="1"/>
</dbReference>
<dbReference type="Pfam" id="PF13432">
    <property type="entry name" value="TPR_16"/>
    <property type="match status" value="2"/>
</dbReference>
<evidence type="ECO:0000313" key="5">
    <source>
        <dbReference type="EMBL" id="AKQ03019.1"/>
    </source>
</evidence>
<feature type="transmembrane region" description="Helical" evidence="4">
    <location>
        <begin position="122"/>
        <end position="140"/>
    </location>
</feature>
<dbReference type="SUPFAM" id="SSF48452">
    <property type="entry name" value="TPR-like"/>
    <property type="match status" value="1"/>
</dbReference>
<accession>A0A0H4TQI1</accession>
<evidence type="ECO:0000256" key="1">
    <source>
        <dbReference type="ARBA" id="ARBA00022737"/>
    </source>
</evidence>
<dbReference type="InterPro" id="IPR052346">
    <property type="entry name" value="O-mannosyl-transferase_TMTC"/>
</dbReference>
<keyword evidence="2 3" id="KW-0802">TPR repeat</keyword>
<dbReference type="InterPro" id="IPR011990">
    <property type="entry name" value="TPR-like_helical_dom_sf"/>
</dbReference>
<feature type="transmembrane region" description="Helical" evidence="4">
    <location>
        <begin position="292"/>
        <end position="309"/>
    </location>
</feature>
<reference evidence="5" key="1">
    <citation type="journal article" date="2015" name="ISME J.">
        <title>Aquifer environment selects for microbial species cohorts in sediment and groundwater.</title>
        <authorList>
            <person name="Hug L.A."/>
            <person name="Thomas B.C."/>
            <person name="Brown C.T."/>
            <person name="Frischkorn K.R."/>
            <person name="Williams K.H."/>
            <person name="Tringe S.G."/>
            <person name="Banfield J.F."/>
        </authorList>
    </citation>
    <scope>NUCLEOTIDE SEQUENCE</scope>
</reference>
<name>A0A0H4TQI1_9BACT</name>
<feature type="repeat" description="TPR" evidence="3">
    <location>
        <begin position="464"/>
        <end position="497"/>
    </location>
</feature>
<keyword evidence="4" id="KW-1133">Transmembrane helix</keyword>
<feature type="transmembrane region" description="Helical" evidence="4">
    <location>
        <begin position="329"/>
        <end position="353"/>
    </location>
</feature>
<organism evidence="5">
    <name type="scientific">uncultured bacterium Rifle_16ft_4_minimus_37862</name>
    <dbReference type="NCBI Taxonomy" id="1665157"/>
    <lineage>
        <taxon>Bacteria</taxon>
        <taxon>environmental samples</taxon>
    </lineage>
</organism>
<dbReference type="PROSITE" id="PS50005">
    <property type="entry name" value="TPR"/>
    <property type="match status" value="1"/>
</dbReference>
<keyword evidence="4" id="KW-0812">Transmembrane</keyword>
<dbReference type="SMART" id="SM00028">
    <property type="entry name" value="TPR"/>
    <property type="match status" value="4"/>
</dbReference>
<evidence type="ECO:0000256" key="2">
    <source>
        <dbReference type="ARBA" id="ARBA00022803"/>
    </source>
</evidence>
<feature type="transmembrane region" description="Helical" evidence="4">
    <location>
        <begin position="360"/>
        <end position="378"/>
    </location>
</feature>
<feature type="transmembrane region" description="Helical" evidence="4">
    <location>
        <begin position="420"/>
        <end position="440"/>
    </location>
</feature>
<dbReference type="Gene3D" id="1.25.40.10">
    <property type="entry name" value="Tetratricopeptide repeat domain"/>
    <property type="match status" value="1"/>
</dbReference>
<sequence length="645" mass="69993">MPDMETTNVATAAPAVAIAERAHDAALGAVARALRAAVVPVAIALVTFAVFSPALWNGFVEWDDQVTLYENPNWRGLAAPQLRYFFTTLLMGHYIPVTWLTFGLDYELWGMNPSGYHLTSLLIYALSMAVLYVVALRLLAKATTLSGTPLRIAAVAATLFFGLHPLRAESVAWATERRDVLSGLFFLLTVLTYVRAADARGRRRALALVASLGFYLLALGSKASVMVLPAVLILLDIHPLGRLGGGWRGWLGPAARRVWLEKLPFAVLGVAGALVTYHAQAANLFITPLERYPLSARVGMSAFSLWFYVEKTLLPLRLTPLYELPATVSLLAPRFLVPTLVVSAGVVALVALARRWPAGLTVFAYYAVGLGPVIGIVHSGHQLTHDRYSFLPGLGLALLVGAAAGVVARAGAAGRLRPALFKAVVGAGIAWALGLAVLTAQQVQVWRDTETLWRYSLESDPDCSLCHGNLGVFLSQQGHLGLAITQFDRVLELRPDQVKAHKHLGYSYALLSEWDKAIAHYRVYLAKRSDDADVLNNLGAALISAHRPDEALVPLRRAAGLKPELAFAHTNIGLALVELGRPVEALASYRRAVEVKFDAPQPWFGLTKVYVELGDLRAARTTYGILGMFDPKMARLIAPTLVTDW</sequence>
<evidence type="ECO:0000256" key="4">
    <source>
        <dbReference type="SAM" id="Phobius"/>
    </source>
</evidence>
<keyword evidence="1" id="KW-0677">Repeat</keyword>
<feature type="transmembrane region" description="Helical" evidence="4">
    <location>
        <begin position="390"/>
        <end position="408"/>
    </location>
</feature>
<feature type="transmembrane region" description="Helical" evidence="4">
    <location>
        <begin position="152"/>
        <end position="168"/>
    </location>
</feature>
<feature type="transmembrane region" description="Helical" evidence="4">
    <location>
        <begin position="208"/>
        <end position="235"/>
    </location>
</feature>
<dbReference type="AlphaFoldDB" id="A0A0H4TQI1"/>
<feature type="transmembrane region" description="Helical" evidence="4">
    <location>
        <begin position="81"/>
        <end position="102"/>
    </location>
</feature>
<dbReference type="InterPro" id="IPR019734">
    <property type="entry name" value="TPR_rpt"/>
</dbReference>
<dbReference type="EMBL" id="KT007007">
    <property type="protein sequence ID" value="AKQ03019.1"/>
    <property type="molecule type" value="Genomic_DNA"/>
</dbReference>
<protein>
    <submittedName>
        <fullName evidence="5">Uncharacterized protein</fullName>
    </submittedName>
</protein>
<proteinExistence type="predicted"/>
<feature type="transmembrane region" description="Helical" evidence="4">
    <location>
        <begin position="180"/>
        <end position="196"/>
    </location>
</feature>
<dbReference type="PANTHER" id="PTHR44227">
    <property type="match status" value="1"/>
</dbReference>
<evidence type="ECO:0000256" key="3">
    <source>
        <dbReference type="PROSITE-ProRule" id="PRU00339"/>
    </source>
</evidence>
<feature type="transmembrane region" description="Helical" evidence="4">
    <location>
        <begin position="37"/>
        <end position="60"/>
    </location>
</feature>
<feature type="transmembrane region" description="Helical" evidence="4">
    <location>
        <begin position="263"/>
        <end position="285"/>
    </location>
</feature>